<dbReference type="RefSeq" id="WP_045549708.1">
    <property type="nucleotide sequence ID" value="NZ_JZDQ02000007.1"/>
</dbReference>
<dbReference type="PANTHER" id="PTHR11814">
    <property type="entry name" value="SULFATE TRANSPORTER"/>
    <property type="match status" value="1"/>
</dbReference>
<feature type="domain" description="STAS" evidence="6">
    <location>
        <begin position="433"/>
        <end position="548"/>
    </location>
</feature>
<evidence type="ECO:0000256" key="5">
    <source>
        <dbReference type="SAM" id="Phobius"/>
    </source>
</evidence>
<feature type="transmembrane region" description="Helical" evidence="5">
    <location>
        <begin position="100"/>
        <end position="118"/>
    </location>
</feature>
<dbReference type="Gene3D" id="3.30.750.24">
    <property type="entry name" value="STAS domain"/>
    <property type="match status" value="1"/>
</dbReference>
<dbReference type="NCBIfam" id="TIGR00815">
    <property type="entry name" value="sulP"/>
    <property type="match status" value="1"/>
</dbReference>
<dbReference type="Proteomes" id="UP000033772">
    <property type="component" value="Unassembled WGS sequence"/>
</dbReference>
<dbReference type="Pfam" id="PF01740">
    <property type="entry name" value="STAS"/>
    <property type="match status" value="1"/>
</dbReference>
<dbReference type="GO" id="GO:0016020">
    <property type="term" value="C:membrane"/>
    <property type="evidence" value="ECO:0007669"/>
    <property type="project" value="UniProtKB-SubCell"/>
</dbReference>
<evidence type="ECO:0000313" key="7">
    <source>
        <dbReference type="EMBL" id="OIJ27635.1"/>
    </source>
</evidence>
<comment type="subcellular location">
    <subcellularLocation>
        <location evidence="1">Membrane</location>
        <topology evidence="1">Multi-pass membrane protein</topology>
    </subcellularLocation>
</comment>
<evidence type="ECO:0000256" key="4">
    <source>
        <dbReference type="ARBA" id="ARBA00023136"/>
    </source>
</evidence>
<evidence type="ECO:0000259" key="6">
    <source>
        <dbReference type="PROSITE" id="PS50801"/>
    </source>
</evidence>
<dbReference type="InterPro" id="IPR002645">
    <property type="entry name" value="STAS_dom"/>
</dbReference>
<dbReference type="InterPro" id="IPR001902">
    <property type="entry name" value="SLC26A/SulP_fam"/>
</dbReference>
<feature type="transmembrane region" description="Helical" evidence="5">
    <location>
        <begin position="78"/>
        <end position="94"/>
    </location>
</feature>
<accession>A0A1J4N7Z0</accession>
<evidence type="ECO:0000256" key="3">
    <source>
        <dbReference type="ARBA" id="ARBA00022989"/>
    </source>
</evidence>
<organism evidence="7 8">
    <name type="scientific">Nocardioides luteus</name>
    <dbReference type="NCBI Taxonomy" id="1844"/>
    <lineage>
        <taxon>Bacteria</taxon>
        <taxon>Bacillati</taxon>
        <taxon>Actinomycetota</taxon>
        <taxon>Actinomycetes</taxon>
        <taxon>Propionibacteriales</taxon>
        <taxon>Nocardioidaceae</taxon>
        <taxon>Nocardioides</taxon>
    </lineage>
</organism>
<dbReference type="PROSITE" id="PS50801">
    <property type="entry name" value="STAS"/>
    <property type="match status" value="1"/>
</dbReference>
<dbReference type="AlphaFoldDB" id="A0A1J4N7Z0"/>
<feature type="transmembrane region" description="Helical" evidence="5">
    <location>
        <begin position="51"/>
        <end position="71"/>
    </location>
</feature>
<dbReference type="InterPro" id="IPR036513">
    <property type="entry name" value="STAS_dom_sf"/>
</dbReference>
<keyword evidence="3 5" id="KW-1133">Transmembrane helix</keyword>
<evidence type="ECO:0000256" key="1">
    <source>
        <dbReference type="ARBA" id="ARBA00004141"/>
    </source>
</evidence>
<dbReference type="GO" id="GO:0055085">
    <property type="term" value="P:transmembrane transport"/>
    <property type="evidence" value="ECO:0007669"/>
    <property type="project" value="InterPro"/>
</dbReference>
<sequence>MDVRQVLPSWTRGYQRRWLWSDLLAGVTITAYLVPQVMAYAELAGLPPETGLWACVGAMLVYGFLGTSRLLSVGPESTTALMTAAAIGATPAAAQDPGSFAATLALVVAAICVVGWLARVSVLAELFSRPVLVGYMAGIAVLMVVSQLDNLTGVQVEGDGVLSELASFVRNLDQVHLPTLLLGLGAAAAMIIGSLLAPRAPVALLGMLAATGLVALLGEGHGLRLVGEISIRPPTPGLPDLDPGLLVSMLAPALGVAFVGYTDNILTGRAFAGRDDHVDAHRELLALGGANVGSALLHGFPVSSSGSRTAIGHAVGGRTQLTSYVTAAATVAAVLLLAPVLEAFPQAALGAVVVYAATKLVEVGELRRFARFRRSELVLALVATVAVLVAGVMWGVLIAVGLSVLDLLRRVAHPHDAVLGLVPGLAGMHDVDDYPDAEEVPGLLVYRYDSPLFFANAEDFRTRALAAVDDAAWPVEWFLLNVEANVEVDITAVDALESLRRALADRGVVLAIARIKQDLRASLAPSGILDRIGEDHLFPTLPTAVEAYRRRER</sequence>
<feature type="transmembrane region" description="Helical" evidence="5">
    <location>
        <begin position="20"/>
        <end position="39"/>
    </location>
</feature>
<protein>
    <submittedName>
        <fullName evidence="7">Sodium-independent anion transporter</fullName>
    </submittedName>
</protein>
<reference evidence="7" key="1">
    <citation type="submission" date="2016-10" db="EMBL/GenBank/DDBJ databases">
        <title>Draft Genome Sequence of Nocardioides luteus Strain BAFB, an Alkane-Degrading Bacterium Isolated from JP-7 Polluted Soil.</title>
        <authorList>
            <person name="Brown L."/>
            <person name="Ruiz O.N."/>
            <person name="Gunasekera T."/>
        </authorList>
    </citation>
    <scope>NUCLEOTIDE SEQUENCE [LARGE SCALE GENOMIC DNA]</scope>
    <source>
        <strain evidence="7">BAFB</strain>
    </source>
</reference>
<feature type="transmembrane region" description="Helical" evidence="5">
    <location>
        <begin position="243"/>
        <end position="261"/>
    </location>
</feature>
<evidence type="ECO:0000313" key="8">
    <source>
        <dbReference type="Proteomes" id="UP000033772"/>
    </source>
</evidence>
<proteinExistence type="predicted"/>
<feature type="transmembrane region" description="Helical" evidence="5">
    <location>
        <begin position="204"/>
        <end position="223"/>
    </location>
</feature>
<keyword evidence="4 5" id="KW-0472">Membrane</keyword>
<feature type="transmembrane region" description="Helical" evidence="5">
    <location>
        <begin position="175"/>
        <end position="197"/>
    </location>
</feature>
<feature type="transmembrane region" description="Helical" evidence="5">
    <location>
        <begin position="130"/>
        <end position="148"/>
    </location>
</feature>
<dbReference type="EMBL" id="JZDQ02000007">
    <property type="protein sequence ID" value="OIJ27635.1"/>
    <property type="molecule type" value="Genomic_DNA"/>
</dbReference>
<dbReference type="STRING" id="1844.UG56_006405"/>
<dbReference type="SUPFAM" id="SSF52091">
    <property type="entry name" value="SpoIIaa-like"/>
    <property type="match status" value="1"/>
</dbReference>
<dbReference type="CDD" id="cd07042">
    <property type="entry name" value="STAS_SulP_like_sulfate_transporter"/>
    <property type="match status" value="1"/>
</dbReference>
<comment type="caution">
    <text evidence="7">The sequence shown here is derived from an EMBL/GenBank/DDBJ whole genome shotgun (WGS) entry which is preliminary data.</text>
</comment>
<dbReference type="Pfam" id="PF00916">
    <property type="entry name" value="Sulfate_transp"/>
    <property type="match status" value="1"/>
</dbReference>
<dbReference type="OrthoDB" id="9769739at2"/>
<feature type="transmembrane region" description="Helical" evidence="5">
    <location>
        <begin position="378"/>
        <end position="405"/>
    </location>
</feature>
<keyword evidence="2 5" id="KW-0812">Transmembrane</keyword>
<keyword evidence="8" id="KW-1185">Reference proteome</keyword>
<name>A0A1J4N7Z0_9ACTN</name>
<dbReference type="InterPro" id="IPR011547">
    <property type="entry name" value="SLC26A/SulP_dom"/>
</dbReference>
<gene>
    <name evidence="7" type="ORF">UG56_006405</name>
</gene>
<evidence type="ECO:0000256" key="2">
    <source>
        <dbReference type="ARBA" id="ARBA00022692"/>
    </source>
</evidence>